<proteinExistence type="predicted"/>
<feature type="domain" description="SnoaL-like" evidence="1">
    <location>
        <begin position="13"/>
        <end position="113"/>
    </location>
</feature>
<dbReference type="Gene3D" id="3.10.450.50">
    <property type="match status" value="1"/>
</dbReference>
<gene>
    <name evidence="2" type="ORF">AB0H72_26565</name>
</gene>
<reference evidence="2 3" key="1">
    <citation type="submission" date="2024-06" db="EMBL/GenBank/DDBJ databases">
        <title>The Natural Products Discovery Center: Release of the First 8490 Sequenced Strains for Exploring Actinobacteria Biosynthetic Diversity.</title>
        <authorList>
            <person name="Kalkreuter E."/>
            <person name="Kautsar S.A."/>
            <person name="Yang D."/>
            <person name="Bader C.D."/>
            <person name="Teijaro C.N."/>
            <person name="Fluegel L."/>
            <person name="Davis C.M."/>
            <person name="Simpson J.R."/>
            <person name="Lauterbach L."/>
            <person name="Steele A.D."/>
            <person name="Gui C."/>
            <person name="Meng S."/>
            <person name="Li G."/>
            <person name="Viehrig K."/>
            <person name="Ye F."/>
            <person name="Su P."/>
            <person name="Kiefer A.F."/>
            <person name="Nichols A."/>
            <person name="Cepeda A.J."/>
            <person name="Yan W."/>
            <person name="Fan B."/>
            <person name="Jiang Y."/>
            <person name="Adhikari A."/>
            <person name="Zheng C.-J."/>
            <person name="Schuster L."/>
            <person name="Cowan T.M."/>
            <person name="Smanski M.J."/>
            <person name="Chevrette M.G."/>
            <person name="De Carvalho L.P.S."/>
            <person name="Shen B."/>
        </authorList>
    </citation>
    <scope>NUCLEOTIDE SEQUENCE [LARGE SCALE GENOMIC DNA]</scope>
    <source>
        <strain evidence="2 3">NPDC050671</strain>
    </source>
</reference>
<evidence type="ECO:0000259" key="1">
    <source>
        <dbReference type="Pfam" id="PF12680"/>
    </source>
</evidence>
<comment type="caution">
    <text evidence="2">The sequence shown here is derived from an EMBL/GenBank/DDBJ whole genome shotgun (WGS) entry which is preliminary data.</text>
</comment>
<dbReference type="RefSeq" id="WP_357983934.1">
    <property type="nucleotide sequence ID" value="NZ_JBFAIH010000018.1"/>
</dbReference>
<dbReference type="Proteomes" id="UP001551658">
    <property type="component" value="Unassembled WGS sequence"/>
</dbReference>
<protein>
    <submittedName>
        <fullName evidence="2">Nuclear transport factor 2 family protein</fullName>
    </submittedName>
</protein>
<dbReference type="SUPFAM" id="SSF54427">
    <property type="entry name" value="NTF2-like"/>
    <property type="match status" value="1"/>
</dbReference>
<accession>A0ABV3FFA1</accession>
<dbReference type="InterPro" id="IPR032710">
    <property type="entry name" value="NTF2-like_dom_sf"/>
</dbReference>
<evidence type="ECO:0000313" key="2">
    <source>
        <dbReference type="EMBL" id="MEV0366270.1"/>
    </source>
</evidence>
<dbReference type="InterPro" id="IPR037401">
    <property type="entry name" value="SnoaL-like"/>
</dbReference>
<keyword evidence="3" id="KW-1185">Reference proteome</keyword>
<name>A0ABV3FFA1_9NOCA</name>
<organism evidence="2 3">
    <name type="scientific">Nocardia fusca</name>
    <dbReference type="NCBI Taxonomy" id="941183"/>
    <lineage>
        <taxon>Bacteria</taxon>
        <taxon>Bacillati</taxon>
        <taxon>Actinomycetota</taxon>
        <taxon>Actinomycetes</taxon>
        <taxon>Mycobacteriales</taxon>
        <taxon>Nocardiaceae</taxon>
        <taxon>Nocardia</taxon>
    </lineage>
</organism>
<dbReference type="EMBL" id="JBFAIH010000018">
    <property type="protein sequence ID" value="MEV0366270.1"/>
    <property type="molecule type" value="Genomic_DNA"/>
</dbReference>
<dbReference type="Pfam" id="PF12680">
    <property type="entry name" value="SnoaL_2"/>
    <property type="match status" value="1"/>
</dbReference>
<sequence length="155" mass="17419">MTTERDPVHERIVEAFAAGWADIDSRALDDLMADEVVLVQPMIPTCHGKRQWWARVEALQTFAADLRSDVLSWSGAASRLYIEHRLSAVIGGRTVVIDAVDSFEIDDAGRIVRRTAYFDPARLMWAVLTTPSVWVRWWRSGLRPSFAPPAGNGVR</sequence>
<evidence type="ECO:0000313" key="3">
    <source>
        <dbReference type="Proteomes" id="UP001551658"/>
    </source>
</evidence>